<dbReference type="PRINTS" id="PR00320">
    <property type="entry name" value="GPROTEINBRPT"/>
</dbReference>
<dbReference type="InterPro" id="IPR036322">
    <property type="entry name" value="WD40_repeat_dom_sf"/>
</dbReference>
<feature type="coiled-coil region" evidence="10">
    <location>
        <begin position="188"/>
        <end position="215"/>
    </location>
</feature>
<evidence type="ECO:0000256" key="5">
    <source>
        <dbReference type="ARBA" id="ARBA00023054"/>
    </source>
</evidence>
<dbReference type="PROSITE" id="PS00678">
    <property type="entry name" value="WD_REPEATS_1"/>
    <property type="match status" value="3"/>
</dbReference>
<feature type="repeat" description="WD" evidence="9">
    <location>
        <begin position="524"/>
        <end position="563"/>
    </location>
</feature>
<dbReference type="GO" id="GO:0016559">
    <property type="term" value="P:peroxisome fission"/>
    <property type="evidence" value="ECO:0007669"/>
    <property type="project" value="TreeGrafter"/>
</dbReference>
<keyword evidence="7" id="KW-0472">Membrane</keyword>
<evidence type="ECO:0000256" key="4">
    <source>
        <dbReference type="ARBA" id="ARBA00022787"/>
    </source>
</evidence>
<evidence type="ECO:0000313" key="13">
    <source>
        <dbReference type="Proteomes" id="UP000013776"/>
    </source>
</evidence>
<evidence type="ECO:0000313" key="12">
    <source>
        <dbReference type="EMBL" id="CCG83868.1"/>
    </source>
</evidence>
<keyword evidence="5 10" id="KW-0175">Coiled coil</keyword>
<feature type="repeat" description="WD" evidence="9">
    <location>
        <begin position="291"/>
        <end position="332"/>
    </location>
</feature>
<evidence type="ECO:0000256" key="7">
    <source>
        <dbReference type="ARBA" id="ARBA00023136"/>
    </source>
</evidence>
<comment type="similarity">
    <text evidence="8">Belongs to the WD repeat MDV1/CAF4 family.</text>
</comment>
<reference evidence="12 13" key="1">
    <citation type="journal article" date="2013" name="MBio">
        <title>Genome sequencing of the plant pathogen Taphrina deformans, the causal agent of peach leaf curl.</title>
        <authorList>
            <person name="Cisse O.H."/>
            <person name="Almeida J.M.G.C.F."/>
            <person name="Fonseca A."/>
            <person name="Kumar A.A."/>
            <person name="Salojaervi J."/>
            <person name="Overmyer K."/>
            <person name="Hauser P.M."/>
            <person name="Pagni M."/>
        </authorList>
    </citation>
    <scope>NUCLEOTIDE SEQUENCE [LARGE SCALE GENOMIC DNA]</scope>
    <source>
        <strain evidence="13">PYCC 5710 / ATCC 11124 / CBS 356.35 / IMI 108563 / JCM 9778 / NBRC 8474</strain>
    </source>
</reference>
<comment type="caution">
    <text evidence="12">The sequence shown here is derived from an EMBL/GenBank/DDBJ whole genome shotgun (WGS) entry which is preliminary data.</text>
</comment>
<evidence type="ECO:0000256" key="8">
    <source>
        <dbReference type="ARBA" id="ARBA00038415"/>
    </source>
</evidence>
<feature type="region of interest" description="Disordered" evidence="11">
    <location>
        <begin position="389"/>
        <end position="412"/>
    </location>
</feature>
<sequence>MPSTTNDPGRRPELQFMVDGLQEIGQRMSSTAAAWINPSSSIVKEITPHLKRPSFQKRLLSSTSPSELLRSNLSPSEISYRQITYLPDDLLRDIPEDDGSQSYSLFQGFEASLPEISRKTIKNKSTHRNSSSHANGRVKSAKTPDSVKVERERDLAAHTLEVLAIRKALASTEIKEIDTKLATLGKMRSRLIEKLHQLEIQEAEATDDLQIIETKLIDAKELEDVVEPFSETATEISDTFDEEAAAFLSQSTYGSMSKSSASKARKRKALRRRSAPILHQHFEAGSLIKAFPAHNESITTLDFDFPFGTMVTASIDDTVRVWNLATGRCQGLLEGHIASVRCLQLEETLVATGSTDAKIKLWDLGVSDQYSAVPPSAVTNLINKYRNFSDSDDERSSQTAVDGRESRHSEPGQAVDCCIQTLDAHVGEVTALHFINQTLVSGSQDRTIRQWDLTTGRLLQTMDILGFSGNSWTGGTNSFVSTGVRGSGDFVGALQCFEQGLAAGTADGIVRFWDLRTGAVARELTGHTGPVTALQFDDLHLVSGSLDRSVRIWDLRTGSIHDAYAYEEGITDLHFDARRIVAAAGESYAKVYDRVDGRHWGCGEEDSIESGIVKVVKSKEGYLVGGRSNGMVGIWSI</sequence>
<dbReference type="InterPro" id="IPR015943">
    <property type="entry name" value="WD40/YVTN_repeat-like_dom_sf"/>
</dbReference>
<keyword evidence="3" id="KW-0677">Repeat</keyword>
<accession>R4XH68</accession>
<dbReference type="Gene3D" id="2.130.10.10">
    <property type="entry name" value="YVTN repeat-like/Quinoprotein amine dehydrogenase"/>
    <property type="match status" value="2"/>
</dbReference>
<evidence type="ECO:0000256" key="6">
    <source>
        <dbReference type="ARBA" id="ARBA00023128"/>
    </source>
</evidence>
<gene>
    <name evidence="12" type="ORF">TAPDE_004194</name>
</gene>
<dbReference type="PROSITE" id="PS50082">
    <property type="entry name" value="WD_REPEATS_2"/>
    <property type="match status" value="5"/>
</dbReference>
<dbReference type="Pfam" id="PF00400">
    <property type="entry name" value="WD40"/>
    <property type="match status" value="4"/>
</dbReference>
<dbReference type="CDD" id="cd00200">
    <property type="entry name" value="WD40"/>
    <property type="match status" value="1"/>
</dbReference>
<dbReference type="OrthoDB" id="496at2759"/>
<dbReference type="PANTHER" id="PTHR19855:SF28">
    <property type="entry name" value="CCR4-ASSOCIATED FACTOR 4"/>
    <property type="match status" value="1"/>
</dbReference>
<dbReference type="CDD" id="cd22881">
    <property type="entry name" value="Mdv1_N"/>
    <property type="match status" value="1"/>
</dbReference>
<protein>
    <submittedName>
        <fullName evidence="12">Uncharacterized protein</fullName>
    </submittedName>
</protein>
<name>R4XH68_TAPDE</name>
<dbReference type="Proteomes" id="UP000013776">
    <property type="component" value="Unassembled WGS sequence"/>
</dbReference>
<dbReference type="PROSITE" id="PS50294">
    <property type="entry name" value="WD_REPEATS_REGION"/>
    <property type="match status" value="4"/>
</dbReference>
<feature type="repeat" description="WD" evidence="9">
    <location>
        <begin position="422"/>
        <end position="461"/>
    </location>
</feature>
<feature type="repeat" description="WD" evidence="9">
    <location>
        <begin position="333"/>
        <end position="364"/>
    </location>
</feature>
<dbReference type="InterPro" id="IPR019775">
    <property type="entry name" value="WD40_repeat_CS"/>
</dbReference>
<dbReference type="InterPro" id="IPR001680">
    <property type="entry name" value="WD40_rpt"/>
</dbReference>
<dbReference type="AlphaFoldDB" id="R4XH68"/>
<proteinExistence type="inferred from homology"/>
<comment type="subcellular location">
    <subcellularLocation>
        <location evidence="1">Mitochondrion outer membrane</location>
        <topology evidence="1">Peripheral membrane protein</topology>
        <orientation evidence="1">Cytoplasmic side</orientation>
    </subcellularLocation>
</comment>
<feature type="repeat" description="WD" evidence="9">
    <location>
        <begin position="501"/>
        <end position="523"/>
    </location>
</feature>
<dbReference type="STRING" id="1097556.R4XH68"/>
<dbReference type="InterPro" id="IPR020472">
    <property type="entry name" value="WD40_PAC1"/>
</dbReference>
<dbReference type="GO" id="GO:0000266">
    <property type="term" value="P:mitochondrial fission"/>
    <property type="evidence" value="ECO:0007669"/>
    <property type="project" value="TreeGrafter"/>
</dbReference>
<evidence type="ECO:0000256" key="2">
    <source>
        <dbReference type="ARBA" id="ARBA00022574"/>
    </source>
</evidence>
<dbReference type="SMART" id="SM00320">
    <property type="entry name" value="WD40"/>
    <property type="match status" value="6"/>
</dbReference>
<evidence type="ECO:0000256" key="1">
    <source>
        <dbReference type="ARBA" id="ARBA00004570"/>
    </source>
</evidence>
<dbReference type="PANTHER" id="PTHR19855">
    <property type="entry name" value="WD40 REPEAT PROTEIN 12, 37"/>
    <property type="match status" value="1"/>
</dbReference>
<evidence type="ECO:0000256" key="10">
    <source>
        <dbReference type="SAM" id="Coils"/>
    </source>
</evidence>
<keyword evidence="13" id="KW-1185">Reference proteome</keyword>
<evidence type="ECO:0000256" key="9">
    <source>
        <dbReference type="PROSITE-ProRule" id="PRU00221"/>
    </source>
</evidence>
<evidence type="ECO:0000256" key="3">
    <source>
        <dbReference type="ARBA" id="ARBA00022737"/>
    </source>
</evidence>
<dbReference type="GO" id="GO:0005741">
    <property type="term" value="C:mitochondrial outer membrane"/>
    <property type="evidence" value="ECO:0007669"/>
    <property type="project" value="UniProtKB-SubCell"/>
</dbReference>
<keyword evidence="6" id="KW-0496">Mitochondrion</keyword>
<feature type="region of interest" description="Disordered" evidence="11">
    <location>
        <begin position="121"/>
        <end position="149"/>
    </location>
</feature>
<dbReference type="EMBL" id="CAHR02000185">
    <property type="protein sequence ID" value="CCG83868.1"/>
    <property type="molecule type" value="Genomic_DNA"/>
</dbReference>
<evidence type="ECO:0000256" key="11">
    <source>
        <dbReference type="SAM" id="MobiDB-lite"/>
    </source>
</evidence>
<dbReference type="eggNOG" id="KOG4155">
    <property type="taxonomic scope" value="Eukaryota"/>
</dbReference>
<keyword evidence="4" id="KW-1000">Mitochondrion outer membrane</keyword>
<organism evidence="12 13">
    <name type="scientific">Taphrina deformans (strain PYCC 5710 / ATCC 11124 / CBS 356.35 / IMI 108563 / JCM 9778 / NBRC 8474)</name>
    <name type="common">Peach leaf curl fungus</name>
    <name type="synonym">Lalaria deformans</name>
    <dbReference type="NCBI Taxonomy" id="1097556"/>
    <lineage>
        <taxon>Eukaryota</taxon>
        <taxon>Fungi</taxon>
        <taxon>Dikarya</taxon>
        <taxon>Ascomycota</taxon>
        <taxon>Taphrinomycotina</taxon>
        <taxon>Taphrinomycetes</taxon>
        <taxon>Taphrinales</taxon>
        <taxon>Taphrinaceae</taxon>
        <taxon>Taphrina</taxon>
    </lineage>
</organism>
<keyword evidence="2 9" id="KW-0853">WD repeat</keyword>
<dbReference type="SUPFAM" id="SSF50978">
    <property type="entry name" value="WD40 repeat-like"/>
    <property type="match status" value="1"/>
</dbReference>
<dbReference type="Gene3D" id="6.10.280.220">
    <property type="match status" value="1"/>
</dbReference>